<dbReference type="Pfam" id="PF01510">
    <property type="entry name" value="Amidase_2"/>
    <property type="match status" value="1"/>
</dbReference>
<dbReference type="GeneTree" id="ENSGT00940000158718"/>
<dbReference type="GO" id="GO:0032827">
    <property type="term" value="P:negative regulation of natural killer cell differentiation involved in immune response"/>
    <property type="evidence" value="ECO:0007669"/>
    <property type="project" value="Ensembl"/>
</dbReference>
<feature type="signal peptide" evidence="4">
    <location>
        <begin position="1"/>
        <end position="21"/>
    </location>
</feature>
<feature type="chain" id="PRO_5003545662" evidence="4">
    <location>
        <begin position="22"/>
        <end position="568"/>
    </location>
</feature>
<dbReference type="GO" id="GO:0002376">
    <property type="term" value="P:immune system process"/>
    <property type="evidence" value="ECO:0007669"/>
    <property type="project" value="UniProtKB-KW"/>
</dbReference>
<dbReference type="InterPro" id="IPR036505">
    <property type="entry name" value="Amidase/PGRP_sf"/>
</dbReference>
<dbReference type="SMART" id="SM00644">
    <property type="entry name" value="Ami_2"/>
    <property type="match status" value="1"/>
</dbReference>
<dbReference type="GO" id="GO:0016019">
    <property type="term" value="F:peptidoglycan immune receptor activity"/>
    <property type="evidence" value="ECO:0007669"/>
    <property type="project" value="Ensembl"/>
</dbReference>
<dbReference type="GO" id="GO:0051701">
    <property type="term" value="P:biological process involved in interaction with host"/>
    <property type="evidence" value="ECO:0007669"/>
    <property type="project" value="Ensembl"/>
</dbReference>
<comment type="similarity">
    <text evidence="1">Belongs to the N-acetylmuramoyl-L-alanine amidase 2 family.</text>
</comment>
<dbReference type="GO" id="GO:0008270">
    <property type="term" value="F:zinc ion binding"/>
    <property type="evidence" value="ECO:0007669"/>
    <property type="project" value="InterPro"/>
</dbReference>
<dbReference type="InterPro" id="IPR006619">
    <property type="entry name" value="PGRP_domain_met/bac"/>
</dbReference>
<feature type="compositionally biased region" description="Basic and acidic residues" evidence="3">
    <location>
        <begin position="549"/>
        <end position="558"/>
    </location>
</feature>
<dbReference type="InterPro" id="IPR002502">
    <property type="entry name" value="Amidase_domain"/>
</dbReference>
<keyword evidence="4" id="KW-0732">Signal</keyword>
<evidence type="ECO:0000313" key="8">
    <source>
        <dbReference type="Proteomes" id="UP000005225"/>
    </source>
</evidence>
<dbReference type="SUPFAM" id="SSF55846">
    <property type="entry name" value="N-acetylmuramoyl-L-alanine amidase-like"/>
    <property type="match status" value="1"/>
</dbReference>
<dbReference type="STRING" id="30611.ENSOGAP00000021941"/>
<reference evidence="7" key="3">
    <citation type="submission" date="2025-09" db="UniProtKB">
        <authorList>
            <consortium name="Ensembl"/>
        </authorList>
    </citation>
    <scope>IDENTIFICATION</scope>
</reference>
<dbReference type="GO" id="GO:0032689">
    <property type="term" value="P:negative regulation of type II interferon production"/>
    <property type="evidence" value="ECO:0007669"/>
    <property type="project" value="Ensembl"/>
</dbReference>
<dbReference type="SMART" id="SM00701">
    <property type="entry name" value="PGRP"/>
    <property type="match status" value="1"/>
</dbReference>
<dbReference type="GO" id="GO:0042834">
    <property type="term" value="F:peptidoglycan binding"/>
    <property type="evidence" value="ECO:0007669"/>
    <property type="project" value="Ensembl"/>
</dbReference>
<dbReference type="CDD" id="cd06583">
    <property type="entry name" value="PGRP"/>
    <property type="match status" value="1"/>
</dbReference>
<sequence length="568" mass="61376">MVQGVLWILLGLLLWPEPGTASMPLLMDSVIQALAELEQKAPATNTSYVISARLLSAQSSGPHNHLHHFLLGAQSLNTDKLDTYTLSPGLQFLTKEVAQHAVRGGQEYGVVLAPDGSTVAVEPLLVGLEAGLQGHRVINLPLDSTDAPQDVEATAPDTEPNIPDVIATSSGLGDSSPGVTSTDVEANPLDAITSFLDVPTSLSNAKTKSPTTIDSLLAVIVAENLGMTFIQGPQIQSHPGLGAEGCWDQLSAPRTFTLLDPKASVLTMAFLNGALDGALLGYYLSQTPEPRPPLSSLLSQYYGAGVAGHPGLRSNFRRQNGAALTSATTLAQQVWRALALLQKLRPIHPQLQDMSQEQLAQVATYATQEFTEVFLGCPAIHPRCRWGAEPYRGSPTPLKLPLGFLYVHHTYIPASPCTDLVRCAASMRSMQRFHQNTHGWDDIGYSFVVGSDGYVYEGRGWHWVGAHTRGHNTRGFGVAFVGNYTAALPTEAALRTVRDLLPRCAVRAGLLRPDYALLGHRQLVRTHCPGDALFRLLSTWPHFSATVKPRTERSRREPPTLILEATDL</sequence>
<feature type="domain" description="N-acetylmuramoyl-L-alanine amidase" evidence="5">
    <location>
        <begin position="390"/>
        <end position="530"/>
    </location>
</feature>
<organism evidence="7 8">
    <name type="scientific">Otolemur garnettii</name>
    <name type="common">Small-eared galago</name>
    <name type="synonym">Garnett's greater bushbaby</name>
    <dbReference type="NCBI Taxonomy" id="30611"/>
    <lineage>
        <taxon>Eukaryota</taxon>
        <taxon>Metazoa</taxon>
        <taxon>Chordata</taxon>
        <taxon>Craniata</taxon>
        <taxon>Vertebrata</taxon>
        <taxon>Euteleostomi</taxon>
        <taxon>Mammalia</taxon>
        <taxon>Eutheria</taxon>
        <taxon>Euarchontoglires</taxon>
        <taxon>Primates</taxon>
        <taxon>Strepsirrhini</taxon>
        <taxon>Lorisiformes</taxon>
        <taxon>Galagidae</taxon>
        <taxon>Otolemur</taxon>
    </lineage>
</organism>
<evidence type="ECO:0000256" key="3">
    <source>
        <dbReference type="SAM" id="MobiDB-lite"/>
    </source>
</evidence>
<dbReference type="HOGENOM" id="CLU_038892_0_0_1"/>
<proteinExistence type="inferred from homology"/>
<dbReference type="FunCoup" id="H0Y0P8">
    <property type="interactions" value="60"/>
</dbReference>
<keyword evidence="8" id="KW-1185">Reference proteome</keyword>
<dbReference type="GO" id="GO:0016045">
    <property type="term" value="P:detection of bacterium"/>
    <property type="evidence" value="ECO:0007669"/>
    <property type="project" value="Ensembl"/>
</dbReference>
<dbReference type="InParanoid" id="H0Y0P8"/>
<evidence type="ECO:0000256" key="4">
    <source>
        <dbReference type="SAM" id="SignalP"/>
    </source>
</evidence>
<dbReference type="EMBL" id="AAQR03128534">
    <property type="status" value="NOT_ANNOTATED_CDS"/>
    <property type="molecule type" value="Genomic_DNA"/>
</dbReference>
<evidence type="ECO:0000256" key="1">
    <source>
        <dbReference type="ARBA" id="ARBA00007553"/>
    </source>
</evidence>
<evidence type="ECO:0000259" key="5">
    <source>
        <dbReference type="SMART" id="SM00644"/>
    </source>
</evidence>
<dbReference type="InterPro" id="IPR015510">
    <property type="entry name" value="PGRP"/>
</dbReference>
<dbReference type="FunFam" id="3.40.80.10:FF:000001">
    <property type="entry name" value="Peptidoglycan recognition protein 1"/>
    <property type="match status" value="1"/>
</dbReference>
<reference evidence="7" key="2">
    <citation type="submission" date="2025-08" db="UniProtKB">
        <authorList>
            <consortium name="Ensembl"/>
        </authorList>
    </citation>
    <scope>IDENTIFICATION</scope>
</reference>
<dbReference type="GO" id="GO:0008745">
    <property type="term" value="F:N-acetylmuramoyl-L-alanine amidase activity"/>
    <property type="evidence" value="ECO:0007669"/>
    <property type="project" value="Ensembl"/>
</dbReference>
<dbReference type="eggNOG" id="ENOG502QR3D">
    <property type="taxonomic scope" value="Eukaryota"/>
</dbReference>
<dbReference type="GO" id="GO:0050830">
    <property type="term" value="P:defense response to Gram-positive bacterium"/>
    <property type="evidence" value="ECO:0007669"/>
    <property type="project" value="Ensembl"/>
</dbReference>
<feature type="region of interest" description="Disordered" evidence="3">
    <location>
        <begin position="549"/>
        <end position="568"/>
    </location>
</feature>
<dbReference type="Gene3D" id="3.40.80.10">
    <property type="entry name" value="Peptidoglycan recognition protein-like"/>
    <property type="match status" value="1"/>
</dbReference>
<dbReference type="Proteomes" id="UP000005225">
    <property type="component" value="Unassembled WGS sequence"/>
</dbReference>
<name>H0Y0P8_OTOGA</name>
<dbReference type="AlphaFoldDB" id="H0Y0P8"/>
<dbReference type="OMA" id="MDCPPII"/>
<protein>
    <submittedName>
        <fullName evidence="7">Peptidoglycan recognition protein 2</fullName>
    </submittedName>
</protein>
<gene>
    <name evidence="7" type="primary">PGLYRP2</name>
</gene>
<reference evidence="8" key="1">
    <citation type="submission" date="2011-03" db="EMBL/GenBank/DDBJ databases">
        <title>Version 3 of the genome sequence of Otolemur garnettii (Bushbaby).</title>
        <authorList>
            <consortium name="The Broad Institute Genome Sequencing Platform"/>
            <person name="Di Palma F."/>
            <person name="Johnson J."/>
            <person name="Lander E.S."/>
            <person name="Lindblad-Toh K."/>
            <person name="Jaffe D.B."/>
            <person name="Gnerre S."/>
            <person name="MacCallum I."/>
            <person name="Przybylski D."/>
            <person name="Ribeiro F.J."/>
            <person name="Burton J.N."/>
            <person name="Walker B.J."/>
            <person name="Sharpe T."/>
            <person name="Hall G."/>
        </authorList>
    </citation>
    <scope>NUCLEOTIDE SEQUENCE [LARGE SCALE GENOMIC DNA]</scope>
</reference>
<dbReference type="Ensembl" id="ENSOGAT00000026336.1">
    <property type="protein sequence ID" value="ENSOGAP00000021941.1"/>
    <property type="gene ID" value="ENSOGAG00000026199.1"/>
</dbReference>
<dbReference type="PANTHER" id="PTHR11022">
    <property type="entry name" value="PEPTIDOGLYCAN RECOGNITION PROTEIN"/>
    <property type="match status" value="1"/>
</dbReference>
<feature type="domain" description="Peptidoglycan recognition protein family" evidence="6">
    <location>
        <begin position="378"/>
        <end position="524"/>
    </location>
</feature>
<dbReference type="GO" id="GO:0009253">
    <property type="term" value="P:peptidoglycan catabolic process"/>
    <property type="evidence" value="ECO:0007669"/>
    <property type="project" value="InterPro"/>
</dbReference>
<accession>H0Y0P8</accession>
<keyword evidence="2" id="KW-0391">Immunity</keyword>
<evidence type="ECO:0000313" key="7">
    <source>
        <dbReference type="Ensembl" id="ENSOGAP00000021941.1"/>
    </source>
</evidence>
<evidence type="ECO:0000259" key="6">
    <source>
        <dbReference type="SMART" id="SM00701"/>
    </source>
</evidence>
<evidence type="ECO:0000256" key="2">
    <source>
        <dbReference type="ARBA" id="ARBA00022859"/>
    </source>
</evidence>
<dbReference type="PANTHER" id="PTHR11022:SF66">
    <property type="entry name" value="N-ACETYLMURAMOYL-L-ALANINE AMIDASE"/>
    <property type="match status" value="1"/>
</dbReference>
<dbReference type="GO" id="GO:0050727">
    <property type="term" value="P:regulation of inflammatory response"/>
    <property type="evidence" value="ECO:0007669"/>
    <property type="project" value="Ensembl"/>
</dbReference>